<name>A0AAD2GVC3_9AGAR</name>
<evidence type="ECO:0000313" key="3">
    <source>
        <dbReference type="Proteomes" id="UP001295794"/>
    </source>
</evidence>
<evidence type="ECO:0000256" key="1">
    <source>
        <dbReference type="SAM" id="MobiDB-lite"/>
    </source>
</evidence>
<sequence length="121" mass="13206">RSTSCAGSMIEMSQMPARASSNNNRAGSDHDIAIAPTSISPAGHSLVFVVRCIRYEVVVAIQSMSESGDHFKHWDCERVELSTHAEEDRQGIGHTSAFTHTRVLMAVSPANIPEEKPLMDL</sequence>
<accession>A0AAD2GVC3</accession>
<dbReference type="Proteomes" id="UP001295794">
    <property type="component" value="Unassembled WGS sequence"/>
</dbReference>
<proteinExistence type="predicted"/>
<feature type="region of interest" description="Disordered" evidence="1">
    <location>
        <begin position="1"/>
        <end position="25"/>
    </location>
</feature>
<organism evidence="2 3">
    <name type="scientific">Mycena citricolor</name>
    <dbReference type="NCBI Taxonomy" id="2018698"/>
    <lineage>
        <taxon>Eukaryota</taxon>
        <taxon>Fungi</taxon>
        <taxon>Dikarya</taxon>
        <taxon>Basidiomycota</taxon>
        <taxon>Agaricomycotina</taxon>
        <taxon>Agaricomycetes</taxon>
        <taxon>Agaricomycetidae</taxon>
        <taxon>Agaricales</taxon>
        <taxon>Marasmiineae</taxon>
        <taxon>Mycenaceae</taxon>
        <taxon>Mycena</taxon>
    </lineage>
</organism>
<protein>
    <submittedName>
        <fullName evidence="2">Uncharacterized protein</fullName>
    </submittedName>
</protein>
<keyword evidence="3" id="KW-1185">Reference proteome</keyword>
<dbReference type="EMBL" id="CAVNYO010000028">
    <property type="protein sequence ID" value="CAK5262879.1"/>
    <property type="molecule type" value="Genomic_DNA"/>
</dbReference>
<reference evidence="2" key="1">
    <citation type="submission" date="2023-11" db="EMBL/GenBank/DDBJ databases">
        <authorList>
            <person name="De Vega J J."/>
            <person name="De Vega J J."/>
        </authorList>
    </citation>
    <scope>NUCLEOTIDE SEQUENCE</scope>
</reference>
<feature type="non-terminal residue" evidence="2">
    <location>
        <position position="1"/>
    </location>
</feature>
<gene>
    <name evidence="2" type="ORF">MYCIT1_LOCUS1937</name>
</gene>
<dbReference type="AlphaFoldDB" id="A0AAD2GVC3"/>
<evidence type="ECO:0000313" key="2">
    <source>
        <dbReference type="EMBL" id="CAK5262879.1"/>
    </source>
</evidence>
<comment type="caution">
    <text evidence="2">The sequence shown here is derived from an EMBL/GenBank/DDBJ whole genome shotgun (WGS) entry which is preliminary data.</text>
</comment>